<dbReference type="InterPro" id="IPR001128">
    <property type="entry name" value="Cyt_P450"/>
</dbReference>
<dbReference type="InterPro" id="IPR050651">
    <property type="entry name" value="Plant_Cytochrome_P450_Monoox"/>
</dbReference>
<dbReference type="PRINTS" id="PR00385">
    <property type="entry name" value="P450"/>
</dbReference>
<protein>
    <recommendedName>
        <fullName evidence="10">Cytochrome P450</fullName>
    </recommendedName>
</protein>
<evidence type="ECO:0000256" key="4">
    <source>
        <dbReference type="ARBA" id="ARBA00023004"/>
    </source>
</evidence>
<keyword evidence="4 6" id="KW-0408">Iron</keyword>
<reference evidence="8" key="1">
    <citation type="journal article" date="2017" name="Nature">
        <title>The genome of Chenopodium quinoa.</title>
        <authorList>
            <person name="Jarvis D.E."/>
            <person name="Ho Y.S."/>
            <person name="Lightfoot D.J."/>
            <person name="Schmoeckel S.M."/>
            <person name="Li B."/>
            <person name="Borm T.J.A."/>
            <person name="Ohyanagi H."/>
            <person name="Mineta K."/>
            <person name="Michell C.T."/>
            <person name="Saber N."/>
            <person name="Kharbatia N.M."/>
            <person name="Rupper R.R."/>
            <person name="Sharp A.R."/>
            <person name="Dally N."/>
            <person name="Boughton B.A."/>
            <person name="Woo Y.H."/>
            <person name="Gao G."/>
            <person name="Schijlen E.G.W.M."/>
            <person name="Guo X."/>
            <person name="Momin A.A."/>
            <person name="Negrao S."/>
            <person name="Al-Babili S."/>
            <person name="Gehring C."/>
            <person name="Roessner U."/>
            <person name="Jung C."/>
            <person name="Murphy K."/>
            <person name="Arold S.T."/>
            <person name="Gojobori T."/>
            <person name="van der Linden C.G."/>
            <person name="van Loo E.N."/>
            <person name="Jellen E.N."/>
            <person name="Maughan P.J."/>
            <person name="Tester M."/>
        </authorList>
    </citation>
    <scope>NUCLEOTIDE SEQUENCE [LARGE SCALE GENOMIC DNA]</scope>
    <source>
        <strain evidence="8">cv. PI 614886</strain>
    </source>
</reference>
<keyword evidence="3 7" id="KW-0560">Oxidoreductase</keyword>
<feature type="binding site" description="axial binding residue" evidence="6">
    <location>
        <position position="145"/>
    </location>
    <ligand>
        <name>heme</name>
        <dbReference type="ChEBI" id="CHEBI:30413"/>
    </ligand>
    <ligandPart>
        <name>Fe</name>
        <dbReference type="ChEBI" id="CHEBI:18248"/>
    </ligandPart>
</feature>
<dbReference type="Pfam" id="PF00067">
    <property type="entry name" value="p450"/>
    <property type="match status" value="1"/>
</dbReference>
<evidence type="ECO:0000256" key="1">
    <source>
        <dbReference type="ARBA" id="ARBA00022617"/>
    </source>
</evidence>
<accession>A0A803NB99</accession>
<proteinExistence type="inferred from homology"/>
<evidence type="ECO:0000256" key="6">
    <source>
        <dbReference type="PIRSR" id="PIRSR602401-1"/>
    </source>
</evidence>
<dbReference type="OMA" id="RESITDC"/>
<dbReference type="Proteomes" id="UP000596660">
    <property type="component" value="Unplaced"/>
</dbReference>
<evidence type="ECO:0000256" key="3">
    <source>
        <dbReference type="ARBA" id="ARBA00023002"/>
    </source>
</evidence>
<keyword evidence="5 7" id="KW-0503">Monooxygenase</keyword>
<keyword evidence="2 6" id="KW-0479">Metal-binding</keyword>
<dbReference type="PANTHER" id="PTHR47947:SF19">
    <property type="entry name" value="CYTOCHROME P450 82C3-RELATED"/>
    <property type="match status" value="1"/>
</dbReference>
<keyword evidence="9" id="KW-1185">Reference proteome</keyword>
<evidence type="ECO:0000313" key="9">
    <source>
        <dbReference type="Proteomes" id="UP000596660"/>
    </source>
</evidence>
<dbReference type="SUPFAM" id="SSF48264">
    <property type="entry name" value="Cytochrome P450"/>
    <property type="match status" value="1"/>
</dbReference>
<name>A0A803NB99_CHEQI</name>
<evidence type="ECO:0008006" key="10">
    <source>
        <dbReference type="Google" id="ProtNLM"/>
    </source>
</evidence>
<dbReference type="InterPro" id="IPR036396">
    <property type="entry name" value="Cyt_P450_sf"/>
</dbReference>
<evidence type="ECO:0000256" key="5">
    <source>
        <dbReference type="ARBA" id="ARBA00023033"/>
    </source>
</evidence>
<dbReference type="EnsemblPlants" id="AUR62043327-RA">
    <property type="protein sequence ID" value="AUR62043327-RA:cds"/>
    <property type="gene ID" value="AUR62043327"/>
</dbReference>
<dbReference type="PROSITE" id="PS00086">
    <property type="entry name" value="CYTOCHROME_P450"/>
    <property type="match status" value="1"/>
</dbReference>
<comment type="similarity">
    <text evidence="7">Belongs to the cytochrome P450 family.</text>
</comment>
<dbReference type="GO" id="GO:0020037">
    <property type="term" value="F:heme binding"/>
    <property type="evidence" value="ECO:0007669"/>
    <property type="project" value="InterPro"/>
</dbReference>
<dbReference type="GO" id="GO:0005506">
    <property type="term" value="F:iron ion binding"/>
    <property type="evidence" value="ECO:0007669"/>
    <property type="project" value="InterPro"/>
</dbReference>
<dbReference type="AlphaFoldDB" id="A0A803NB99"/>
<dbReference type="InterPro" id="IPR017972">
    <property type="entry name" value="Cyt_P450_CS"/>
</dbReference>
<dbReference type="GO" id="GO:0004497">
    <property type="term" value="F:monooxygenase activity"/>
    <property type="evidence" value="ECO:0007669"/>
    <property type="project" value="UniProtKB-KW"/>
</dbReference>
<dbReference type="InterPro" id="IPR002401">
    <property type="entry name" value="Cyt_P450_E_grp-I"/>
</dbReference>
<sequence length="231" mass="26210">MILAGVETTSVTLIWTLSLLLNNKDVMNKTRAEVDTVVGKERQVNESDLTNLVYLQAVLKESMPLYPAGPLSVPRESITDCTVNGNHIPAGTQLFVNLHKIQRDPKVWDNPLDFQPERFLMTYKDYDVRGQNYDYLPFGGGRRMCPGISFALRAIQFIVANLAHGFEISTPSDEPVDMTQAFKLSNLKVKPVEAILIRLSSSQPLLNIEELELYFLILLFHQHQYLYKISP</sequence>
<evidence type="ECO:0000256" key="7">
    <source>
        <dbReference type="RuleBase" id="RU000461"/>
    </source>
</evidence>
<evidence type="ECO:0000256" key="2">
    <source>
        <dbReference type="ARBA" id="ARBA00022723"/>
    </source>
</evidence>
<organism evidence="8 9">
    <name type="scientific">Chenopodium quinoa</name>
    <name type="common">Quinoa</name>
    <dbReference type="NCBI Taxonomy" id="63459"/>
    <lineage>
        <taxon>Eukaryota</taxon>
        <taxon>Viridiplantae</taxon>
        <taxon>Streptophyta</taxon>
        <taxon>Embryophyta</taxon>
        <taxon>Tracheophyta</taxon>
        <taxon>Spermatophyta</taxon>
        <taxon>Magnoliopsida</taxon>
        <taxon>eudicotyledons</taxon>
        <taxon>Gunneridae</taxon>
        <taxon>Pentapetalae</taxon>
        <taxon>Caryophyllales</taxon>
        <taxon>Chenopodiaceae</taxon>
        <taxon>Chenopodioideae</taxon>
        <taxon>Atripliceae</taxon>
        <taxon>Chenopodium</taxon>
    </lineage>
</organism>
<evidence type="ECO:0000313" key="8">
    <source>
        <dbReference type="EnsemblPlants" id="AUR62043327-RA:cds"/>
    </source>
</evidence>
<dbReference type="Gene3D" id="1.10.630.10">
    <property type="entry name" value="Cytochrome P450"/>
    <property type="match status" value="1"/>
</dbReference>
<dbReference type="PRINTS" id="PR00463">
    <property type="entry name" value="EP450I"/>
</dbReference>
<comment type="cofactor">
    <cofactor evidence="6">
        <name>heme</name>
        <dbReference type="ChEBI" id="CHEBI:30413"/>
    </cofactor>
</comment>
<dbReference type="GO" id="GO:0016705">
    <property type="term" value="F:oxidoreductase activity, acting on paired donors, with incorporation or reduction of molecular oxygen"/>
    <property type="evidence" value="ECO:0007669"/>
    <property type="project" value="InterPro"/>
</dbReference>
<dbReference type="PANTHER" id="PTHR47947">
    <property type="entry name" value="CYTOCHROME P450 82C3-RELATED"/>
    <property type="match status" value="1"/>
</dbReference>
<reference evidence="8" key="2">
    <citation type="submission" date="2021-03" db="UniProtKB">
        <authorList>
            <consortium name="EnsemblPlants"/>
        </authorList>
    </citation>
    <scope>IDENTIFICATION</scope>
</reference>
<keyword evidence="1 6" id="KW-0349">Heme</keyword>
<dbReference type="Gramene" id="AUR62043327-RA">
    <property type="protein sequence ID" value="AUR62043327-RA:cds"/>
    <property type="gene ID" value="AUR62043327"/>
</dbReference>